<evidence type="ECO:0000313" key="1">
    <source>
        <dbReference type="EMBL" id="MEB3366631.1"/>
    </source>
</evidence>
<accession>A0ABU6A585</accession>
<comment type="caution">
    <text evidence="1">The sequence shown here is derived from an EMBL/GenBank/DDBJ whole genome shotgun (WGS) entry which is preliminary data.</text>
</comment>
<organism evidence="1 2">
    <name type="scientific">Saccharopolyspora mangrovi</name>
    <dbReference type="NCBI Taxonomy" id="3082379"/>
    <lineage>
        <taxon>Bacteria</taxon>
        <taxon>Bacillati</taxon>
        <taxon>Actinomycetota</taxon>
        <taxon>Actinomycetes</taxon>
        <taxon>Pseudonocardiales</taxon>
        <taxon>Pseudonocardiaceae</taxon>
        <taxon>Saccharopolyspora</taxon>
    </lineage>
</organism>
<dbReference type="EMBL" id="JAWLNX010000002">
    <property type="protein sequence ID" value="MEB3366631.1"/>
    <property type="molecule type" value="Genomic_DNA"/>
</dbReference>
<dbReference type="RefSeq" id="WP_324264197.1">
    <property type="nucleotide sequence ID" value="NZ_JAWLNX010000002.1"/>
</dbReference>
<sequence length="164" mass="17812">MERIGRFNRDEQTGPTGWTESIVAAVIPDRRPDAELEIPPLPVPELGPVADSSSAFSMGRIDRSGRIAARSVLDRLGWSPHDRLSLTTVAGIVVIRRDPADGTVTLPGRGCLGIPSRVRGRCGIEPGRSVLLTAMPSHDLVLLYPEAMVEQMLLLFHTQVIAQD</sequence>
<dbReference type="Proteomes" id="UP001327093">
    <property type="component" value="Unassembled WGS sequence"/>
</dbReference>
<keyword evidence="2" id="KW-1185">Reference proteome</keyword>
<gene>
    <name evidence="1" type="ORF">R4I43_04365</name>
</gene>
<evidence type="ECO:0008006" key="3">
    <source>
        <dbReference type="Google" id="ProtNLM"/>
    </source>
</evidence>
<reference evidence="1 2" key="1">
    <citation type="submission" date="2023-10" db="EMBL/GenBank/DDBJ databases">
        <title>Saccharopolyspora sp. nov., isolated from mangrove soil.</title>
        <authorList>
            <person name="Lu Y."/>
            <person name="Liu W."/>
        </authorList>
    </citation>
    <scope>NUCLEOTIDE SEQUENCE [LARGE SCALE GENOMIC DNA]</scope>
    <source>
        <strain evidence="1 2">S2-29</strain>
    </source>
</reference>
<proteinExistence type="predicted"/>
<name>A0ABU6A585_9PSEU</name>
<protein>
    <recommendedName>
        <fullName evidence="3">AbrB/MazE/SpoVT family DNA-binding domain-containing protein</fullName>
    </recommendedName>
</protein>
<evidence type="ECO:0000313" key="2">
    <source>
        <dbReference type="Proteomes" id="UP001327093"/>
    </source>
</evidence>